<dbReference type="PANTHER" id="PTHR45641">
    <property type="entry name" value="TETRATRICOPEPTIDE REPEAT PROTEIN (AFU_ORTHOLOGUE AFUA_6G03870)"/>
    <property type="match status" value="1"/>
</dbReference>
<evidence type="ECO:0008006" key="5">
    <source>
        <dbReference type="Google" id="ProtNLM"/>
    </source>
</evidence>
<dbReference type="EMBL" id="CAJOBG010111381">
    <property type="protein sequence ID" value="CAF4741745.1"/>
    <property type="molecule type" value="Genomic_DNA"/>
</dbReference>
<organism evidence="3 4">
    <name type="scientific">Rotaria magnacalcarata</name>
    <dbReference type="NCBI Taxonomy" id="392030"/>
    <lineage>
        <taxon>Eukaryota</taxon>
        <taxon>Metazoa</taxon>
        <taxon>Spiralia</taxon>
        <taxon>Gnathifera</taxon>
        <taxon>Rotifera</taxon>
        <taxon>Eurotatoria</taxon>
        <taxon>Bdelloidea</taxon>
        <taxon>Philodinida</taxon>
        <taxon>Philodinidae</taxon>
        <taxon>Rotaria</taxon>
    </lineage>
</organism>
<keyword evidence="1" id="KW-0677">Repeat</keyword>
<dbReference type="Pfam" id="PF13424">
    <property type="entry name" value="TPR_12"/>
    <property type="match status" value="1"/>
</dbReference>
<dbReference type="Gene3D" id="1.25.40.10">
    <property type="entry name" value="Tetratricopeptide repeat domain"/>
    <property type="match status" value="1"/>
</dbReference>
<name>A0A821KT56_9BILA</name>
<dbReference type="InterPro" id="IPR011990">
    <property type="entry name" value="TPR-like_helical_dom_sf"/>
</dbReference>
<keyword evidence="2" id="KW-0802">TPR repeat</keyword>
<feature type="non-terminal residue" evidence="3">
    <location>
        <position position="56"/>
    </location>
</feature>
<gene>
    <name evidence="3" type="ORF">OVN521_LOCUS49837</name>
</gene>
<dbReference type="SUPFAM" id="SSF48452">
    <property type="entry name" value="TPR-like"/>
    <property type="match status" value="1"/>
</dbReference>
<reference evidence="3" key="1">
    <citation type="submission" date="2021-02" db="EMBL/GenBank/DDBJ databases">
        <authorList>
            <person name="Nowell W R."/>
        </authorList>
    </citation>
    <scope>NUCLEOTIDE SEQUENCE</scope>
</reference>
<evidence type="ECO:0000256" key="2">
    <source>
        <dbReference type="ARBA" id="ARBA00022803"/>
    </source>
</evidence>
<dbReference type="Proteomes" id="UP000663866">
    <property type="component" value="Unassembled WGS sequence"/>
</dbReference>
<protein>
    <recommendedName>
        <fullName evidence="5">Tetratricopeptide repeat protein</fullName>
    </recommendedName>
</protein>
<dbReference type="PANTHER" id="PTHR45641:SF19">
    <property type="entry name" value="NEPHROCYSTIN-3"/>
    <property type="match status" value="1"/>
</dbReference>
<evidence type="ECO:0000313" key="3">
    <source>
        <dbReference type="EMBL" id="CAF4741745.1"/>
    </source>
</evidence>
<keyword evidence="4" id="KW-1185">Reference proteome</keyword>
<comment type="caution">
    <text evidence="3">The sequence shown here is derived from an EMBL/GenBank/DDBJ whole genome shotgun (WGS) entry which is preliminary data.</text>
</comment>
<evidence type="ECO:0000313" key="4">
    <source>
        <dbReference type="Proteomes" id="UP000663866"/>
    </source>
</evidence>
<dbReference type="AlphaFoldDB" id="A0A821KT56"/>
<sequence>MGDYSKALEFYEKAHQIYEKAVPPNQFDLAISFNNIGLVYYNMGDYARALEFYEKA</sequence>
<accession>A0A821KT56</accession>
<proteinExistence type="predicted"/>
<evidence type="ECO:0000256" key="1">
    <source>
        <dbReference type="ARBA" id="ARBA00022737"/>
    </source>
</evidence>